<dbReference type="Proteomes" id="UP001596422">
    <property type="component" value="Unassembled WGS sequence"/>
</dbReference>
<evidence type="ECO:0000313" key="3">
    <source>
        <dbReference type="Proteomes" id="UP001596422"/>
    </source>
</evidence>
<evidence type="ECO:0000259" key="1">
    <source>
        <dbReference type="Pfam" id="PF12705"/>
    </source>
</evidence>
<sequence>MLPVAGLDCRALNRLLQAQDPLAAGAGELRFETVQGMLKGFIDLVFRVDGRYYILDYKSNHLGGEPGDYGAEPLRQAMREHRYDLQYQLYTLALHRLLRQRLPDYDYDRDVGGVFYLFLRGMRADDPVRLGVFHCKPERGLVESLDRLFCGAELSAEAG</sequence>
<name>A0ABW1ZUU5_9GAMM</name>
<protein>
    <submittedName>
        <fullName evidence="2">PD-(D/E)XK nuclease family protein</fullName>
    </submittedName>
</protein>
<dbReference type="Gene3D" id="3.90.320.10">
    <property type="match status" value="1"/>
</dbReference>
<evidence type="ECO:0000313" key="2">
    <source>
        <dbReference type="EMBL" id="MFC6668907.1"/>
    </source>
</evidence>
<organism evidence="2 3">
    <name type="scientific">Marinobacterium aestuariivivens</name>
    <dbReference type="NCBI Taxonomy" id="1698799"/>
    <lineage>
        <taxon>Bacteria</taxon>
        <taxon>Pseudomonadati</taxon>
        <taxon>Pseudomonadota</taxon>
        <taxon>Gammaproteobacteria</taxon>
        <taxon>Oceanospirillales</taxon>
        <taxon>Oceanospirillaceae</taxon>
        <taxon>Marinobacterium</taxon>
    </lineage>
</organism>
<dbReference type="InterPro" id="IPR011335">
    <property type="entry name" value="Restrct_endonuc-II-like"/>
</dbReference>
<gene>
    <name evidence="2" type="ORF">ACFQDL_01375</name>
</gene>
<dbReference type="EMBL" id="JBHSWE010000001">
    <property type="protein sequence ID" value="MFC6668907.1"/>
    <property type="molecule type" value="Genomic_DNA"/>
</dbReference>
<dbReference type="Pfam" id="PF12705">
    <property type="entry name" value="PDDEXK_1"/>
    <property type="match status" value="1"/>
</dbReference>
<dbReference type="SUPFAM" id="SSF52980">
    <property type="entry name" value="Restriction endonuclease-like"/>
    <property type="match status" value="1"/>
</dbReference>
<keyword evidence="3" id="KW-1185">Reference proteome</keyword>
<dbReference type="InterPro" id="IPR038726">
    <property type="entry name" value="PDDEXK_AddAB-type"/>
</dbReference>
<dbReference type="CDD" id="cd22352">
    <property type="entry name" value="RecB_C-like"/>
    <property type="match status" value="1"/>
</dbReference>
<dbReference type="InterPro" id="IPR011604">
    <property type="entry name" value="PDDEXK-like_dom_sf"/>
</dbReference>
<reference evidence="3" key="1">
    <citation type="journal article" date="2019" name="Int. J. Syst. Evol. Microbiol.">
        <title>The Global Catalogue of Microorganisms (GCM) 10K type strain sequencing project: providing services to taxonomists for standard genome sequencing and annotation.</title>
        <authorList>
            <consortium name="The Broad Institute Genomics Platform"/>
            <consortium name="The Broad Institute Genome Sequencing Center for Infectious Disease"/>
            <person name="Wu L."/>
            <person name="Ma J."/>
        </authorList>
    </citation>
    <scope>NUCLEOTIDE SEQUENCE [LARGE SCALE GENOMIC DNA]</scope>
    <source>
        <strain evidence="3">NBRC 111756</strain>
    </source>
</reference>
<comment type="caution">
    <text evidence="2">The sequence shown here is derived from an EMBL/GenBank/DDBJ whole genome shotgun (WGS) entry which is preliminary data.</text>
</comment>
<feature type="domain" description="PD-(D/E)XK endonuclease-like" evidence="1">
    <location>
        <begin position="18"/>
        <end position="126"/>
    </location>
</feature>
<proteinExistence type="predicted"/>
<accession>A0ABW1ZUU5</accession>
<dbReference type="RefSeq" id="WP_379907464.1">
    <property type="nucleotide sequence ID" value="NZ_JBHSWE010000001.1"/>
</dbReference>